<proteinExistence type="predicted"/>
<gene>
    <name evidence="2" type="ORF">SAMN06265827_10916</name>
</gene>
<organism evidence="2 3">
    <name type="scientific">Orenia metallireducens</name>
    <dbReference type="NCBI Taxonomy" id="1413210"/>
    <lineage>
        <taxon>Bacteria</taxon>
        <taxon>Bacillati</taxon>
        <taxon>Bacillota</taxon>
        <taxon>Clostridia</taxon>
        <taxon>Halanaerobiales</taxon>
        <taxon>Halobacteroidaceae</taxon>
        <taxon>Orenia</taxon>
    </lineage>
</organism>
<dbReference type="Pfam" id="PF09997">
    <property type="entry name" value="DUF2238"/>
    <property type="match status" value="1"/>
</dbReference>
<feature type="transmembrane region" description="Helical" evidence="1">
    <location>
        <begin position="12"/>
        <end position="30"/>
    </location>
</feature>
<reference evidence="3" key="1">
    <citation type="submission" date="2017-09" db="EMBL/GenBank/DDBJ databases">
        <authorList>
            <person name="Varghese N."/>
            <person name="Submissions S."/>
        </authorList>
    </citation>
    <scope>NUCLEOTIDE SEQUENCE [LARGE SCALE GENOMIC DNA]</scope>
    <source>
        <strain evidence="3">MSL47</strain>
    </source>
</reference>
<dbReference type="EMBL" id="OBDZ01000009">
    <property type="protein sequence ID" value="SNY24996.1"/>
    <property type="molecule type" value="Genomic_DNA"/>
</dbReference>
<protein>
    <submittedName>
        <fullName evidence="2">Uncharacterized protein</fullName>
    </submittedName>
</protein>
<sequence>MNQHKKMTLTPILFFIVIQILTIFLLIKAGRDRYEGIIVATSLFIIYILLELKYDLELNNYIRIILIITMLTDSTLGRYFNFYKTKPSFDILLHIFGTYSFSLFAYSLISQIFPNSYKSNCYRVIFVITLGIALGTIFEIIEFLFDILINSSTKHQNGLIDTNLDLIADSFGAIIAALHLFLSNFNLVDTYKKK</sequence>
<dbReference type="STRING" id="1413210.U472_08750"/>
<name>A0A285GR58_9FIRM</name>
<evidence type="ECO:0000256" key="1">
    <source>
        <dbReference type="SAM" id="Phobius"/>
    </source>
</evidence>
<keyword evidence="1" id="KW-0812">Transmembrane</keyword>
<dbReference type="InterPro" id="IPR014509">
    <property type="entry name" value="YjdF-like"/>
</dbReference>
<feature type="transmembrane region" description="Helical" evidence="1">
    <location>
        <begin position="91"/>
        <end position="109"/>
    </location>
</feature>
<keyword evidence="1" id="KW-0472">Membrane</keyword>
<dbReference type="OrthoDB" id="2942551at2"/>
<feature type="transmembrane region" description="Helical" evidence="1">
    <location>
        <begin position="36"/>
        <end position="54"/>
    </location>
</feature>
<keyword evidence="1" id="KW-1133">Transmembrane helix</keyword>
<evidence type="ECO:0000313" key="3">
    <source>
        <dbReference type="Proteomes" id="UP000219573"/>
    </source>
</evidence>
<evidence type="ECO:0000313" key="2">
    <source>
        <dbReference type="EMBL" id="SNY24996.1"/>
    </source>
</evidence>
<dbReference type="Proteomes" id="UP000219573">
    <property type="component" value="Unassembled WGS sequence"/>
</dbReference>
<accession>A0A285GR58</accession>
<keyword evidence="3" id="KW-1185">Reference proteome</keyword>
<feature type="transmembrane region" description="Helical" evidence="1">
    <location>
        <begin position="167"/>
        <end position="188"/>
    </location>
</feature>
<feature type="transmembrane region" description="Helical" evidence="1">
    <location>
        <begin position="61"/>
        <end position="79"/>
    </location>
</feature>
<feature type="transmembrane region" description="Helical" evidence="1">
    <location>
        <begin position="121"/>
        <end position="147"/>
    </location>
</feature>
<dbReference type="AlphaFoldDB" id="A0A285GR58"/>
<dbReference type="RefSeq" id="WP_097017470.1">
    <property type="nucleotide sequence ID" value="NZ_OBDZ01000009.1"/>
</dbReference>